<proteinExistence type="predicted"/>
<gene>
    <name evidence="3" type="ORF">QBC38DRAFT_477028</name>
</gene>
<sequence length="454" mass="51360">MTDASCMTTRKHSPESLSTTGPKGEQASSDSSETRPHSDSTAFMDELHNLLDEKERSLTEKDKALAEKDRNLRDMERTMLHNNHIMHQYTQNNRELREIIRQNKIASDAQEQRLTAVLGELIETQLELRKAPIFDDDELISNWNSLQYKITQFIRRSYDYTGAQIVTFDNLCDPNVSLQVQGIRPLHLLEAYVWEFLTDQVFSSSSNLWAGSAHYWLSNFRSELEAYAQANMINNREYMVWMSRTATMLEPIHQLDGGAPSPNLTEVANNLKLRLAPFRLQRSAHSQRADKDILDVITAACKLDFQMTKASAYYDIFMQNDRASAKFGMPFDSNTMEDSSSSDSGESRPGGCVVGLVRTPSIVKIGTGLGAEFGITTVLMKRKVICLQPTNRAEARACPRLVEQHNTGHSHGYSNVEMQDQAGSSDAEAVKHERMSERMSLVSDWFRGLSGWRS</sequence>
<feature type="compositionally biased region" description="Polar residues" evidence="2">
    <location>
        <begin position="15"/>
        <end position="31"/>
    </location>
</feature>
<evidence type="ECO:0000313" key="4">
    <source>
        <dbReference type="Proteomes" id="UP001301958"/>
    </source>
</evidence>
<reference evidence="3" key="1">
    <citation type="journal article" date="2023" name="Mol. Phylogenet. Evol.">
        <title>Genome-scale phylogeny and comparative genomics of the fungal order Sordariales.</title>
        <authorList>
            <person name="Hensen N."/>
            <person name="Bonometti L."/>
            <person name="Westerberg I."/>
            <person name="Brannstrom I.O."/>
            <person name="Guillou S."/>
            <person name="Cros-Aarteil S."/>
            <person name="Calhoun S."/>
            <person name="Haridas S."/>
            <person name="Kuo A."/>
            <person name="Mondo S."/>
            <person name="Pangilinan J."/>
            <person name="Riley R."/>
            <person name="LaButti K."/>
            <person name="Andreopoulos B."/>
            <person name="Lipzen A."/>
            <person name="Chen C."/>
            <person name="Yan M."/>
            <person name="Daum C."/>
            <person name="Ng V."/>
            <person name="Clum A."/>
            <person name="Steindorff A."/>
            <person name="Ohm R.A."/>
            <person name="Martin F."/>
            <person name="Silar P."/>
            <person name="Natvig D.O."/>
            <person name="Lalanne C."/>
            <person name="Gautier V."/>
            <person name="Ament-Velasquez S.L."/>
            <person name="Kruys A."/>
            <person name="Hutchinson M.I."/>
            <person name="Powell A.J."/>
            <person name="Barry K."/>
            <person name="Miller A.N."/>
            <person name="Grigoriev I.V."/>
            <person name="Debuchy R."/>
            <person name="Gladieux P."/>
            <person name="Hiltunen Thoren M."/>
            <person name="Johannesson H."/>
        </authorList>
    </citation>
    <scope>NUCLEOTIDE SEQUENCE</scope>
    <source>
        <strain evidence="3">CBS 990.96</strain>
    </source>
</reference>
<accession>A0AAN7H559</accession>
<protein>
    <submittedName>
        <fullName evidence="3">Uncharacterized protein</fullName>
    </submittedName>
</protein>
<keyword evidence="1" id="KW-0175">Coiled coil</keyword>
<organism evidence="3 4">
    <name type="scientific">Podospora fimiseda</name>
    <dbReference type="NCBI Taxonomy" id="252190"/>
    <lineage>
        <taxon>Eukaryota</taxon>
        <taxon>Fungi</taxon>
        <taxon>Dikarya</taxon>
        <taxon>Ascomycota</taxon>
        <taxon>Pezizomycotina</taxon>
        <taxon>Sordariomycetes</taxon>
        <taxon>Sordariomycetidae</taxon>
        <taxon>Sordariales</taxon>
        <taxon>Podosporaceae</taxon>
        <taxon>Podospora</taxon>
    </lineage>
</organism>
<evidence type="ECO:0000256" key="2">
    <source>
        <dbReference type="SAM" id="MobiDB-lite"/>
    </source>
</evidence>
<evidence type="ECO:0000313" key="3">
    <source>
        <dbReference type="EMBL" id="KAK4227809.1"/>
    </source>
</evidence>
<evidence type="ECO:0000256" key="1">
    <source>
        <dbReference type="SAM" id="Coils"/>
    </source>
</evidence>
<feature type="coiled-coil region" evidence="1">
    <location>
        <begin position="44"/>
        <end position="78"/>
    </location>
</feature>
<dbReference type="EMBL" id="MU865327">
    <property type="protein sequence ID" value="KAK4227809.1"/>
    <property type="molecule type" value="Genomic_DNA"/>
</dbReference>
<comment type="caution">
    <text evidence="3">The sequence shown here is derived from an EMBL/GenBank/DDBJ whole genome shotgun (WGS) entry which is preliminary data.</text>
</comment>
<reference evidence="3" key="2">
    <citation type="submission" date="2023-05" db="EMBL/GenBank/DDBJ databases">
        <authorList>
            <consortium name="Lawrence Berkeley National Laboratory"/>
            <person name="Steindorff A."/>
            <person name="Hensen N."/>
            <person name="Bonometti L."/>
            <person name="Westerberg I."/>
            <person name="Brannstrom I.O."/>
            <person name="Guillou S."/>
            <person name="Cros-Aarteil S."/>
            <person name="Calhoun S."/>
            <person name="Haridas S."/>
            <person name="Kuo A."/>
            <person name="Mondo S."/>
            <person name="Pangilinan J."/>
            <person name="Riley R."/>
            <person name="Labutti K."/>
            <person name="Andreopoulos B."/>
            <person name="Lipzen A."/>
            <person name="Chen C."/>
            <person name="Yanf M."/>
            <person name="Daum C."/>
            <person name="Ng V."/>
            <person name="Clum A."/>
            <person name="Ohm R."/>
            <person name="Martin F."/>
            <person name="Silar P."/>
            <person name="Natvig D."/>
            <person name="Lalanne C."/>
            <person name="Gautier V."/>
            <person name="Ament-Velasquez S.L."/>
            <person name="Kruys A."/>
            <person name="Hutchinson M.I."/>
            <person name="Powell A.J."/>
            <person name="Barry K."/>
            <person name="Miller A.N."/>
            <person name="Grigoriev I.V."/>
            <person name="Debuchy R."/>
            <person name="Gladieux P."/>
            <person name="Thoren M.H."/>
            <person name="Johannesson H."/>
        </authorList>
    </citation>
    <scope>NUCLEOTIDE SEQUENCE</scope>
    <source>
        <strain evidence="3">CBS 990.96</strain>
    </source>
</reference>
<dbReference type="Proteomes" id="UP001301958">
    <property type="component" value="Unassembled WGS sequence"/>
</dbReference>
<dbReference type="AlphaFoldDB" id="A0AAN7H559"/>
<keyword evidence="4" id="KW-1185">Reference proteome</keyword>
<name>A0AAN7H559_9PEZI</name>
<feature type="region of interest" description="Disordered" evidence="2">
    <location>
        <begin position="1"/>
        <end position="43"/>
    </location>
</feature>